<reference evidence="3" key="1">
    <citation type="submission" date="2019-10" db="EMBL/GenBank/DDBJ databases">
        <authorList>
            <consortium name="DOE Joint Genome Institute"/>
            <person name="Kuo A."/>
            <person name="Miyauchi S."/>
            <person name="Kiss E."/>
            <person name="Drula E."/>
            <person name="Kohler A."/>
            <person name="Sanchez-Garcia M."/>
            <person name="Andreopoulos B."/>
            <person name="Barry K.W."/>
            <person name="Bonito G."/>
            <person name="Buee M."/>
            <person name="Carver A."/>
            <person name="Chen C."/>
            <person name="Cichocki N."/>
            <person name="Clum A."/>
            <person name="Culley D."/>
            <person name="Crous P.W."/>
            <person name="Fauchery L."/>
            <person name="Girlanda M."/>
            <person name="Hayes R."/>
            <person name="Keri Z."/>
            <person name="LaButti K."/>
            <person name="Lipzen A."/>
            <person name="Lombard V."/>
            <person name="Magnuson J."/>
            <person name="Maillard F."/>
            <person name="Morin E."/>
            <person name="Murat C."/>
            <person name="Nolan M."/>
            <person name="Ohm R."/>
            <person name="Pangilinan J."/>
            <person name="Pereira M."/>
            <person name="Perotto S."/>
            <person name="Peter M."/>
            <person name="Riley R."/>
            <person name="Sitrit Y."/>
            <person name="Stielow B."/>
            <person name="Szollosi G."/>
            <person name="Zifcakova L."/>
            <person name="Stursova M."/>
            <person name="Spatafora J.W."/>
            <person name="Tedersoo L."/>
            <person name="Vaario L.-M."/>
            <person name="Yamada A."/>
            <person name="Yan M."/>
            <person name="Wang P."/>
            <person name="Xu J."/>
            <person name="Bruns T."/>
            <person name="Baldrian P."/>
            <person name="Vilgalys R."/>
            <person name="Henrissat B."/>
            <person name="Grigoriev I.V."/>
            <person name="Hibbett D."/>
            <person name="Nagy L.G."/>
            <person name="Martin F.M."/>
        </authorList>
    </citation>
    <scope>NUCLEOTIDE SEQUENCE</scope>
    <source>
        <strain evidence="3">Prilba</strain>
    </source>
</reference>
<dbReference type="PANTHER" id="PTHR33840">
    <property type="match status" value="1"/>
</dbReference>
<dbReference type="PANTHER" id="PTHR33840:SF2">
    <property type="entry name" value="TLE1 PHOSPHOLIPASE DOMAIN-CONTAINING PROTEIN"/>
    <property type="match status" value="1"/>
</dbReference>
<dbReference type="Pfam" id="PF09994">
    <property type="entry name" value="T6SS_Tle1-like_cat"/>
    <property type="match status" value="1"/>
</dbReference>
<dbReference type="AlphaFoldDB" id="A0A9P5MP18"/>
<evidence type="ECO:0000256" key="1">
    <source>
        <dbReference type="SAM" id="MobiDB-lite"/>
    </source>
</evidence>
<feature type="region of interest" description="Disordered" evidence="1">
    <location>
        <begin position="396"/>
        <end position="416"/>
    </location>
</feature>
<evidence type="ECO:0000313" key="4">
    <source>
        <dbReference type="Proteomes" id="UP000759537"/>
    </source>
</evidence>
<reference evidence="3" key="2">
    <citation type="journal article" date="2020" name="Nat. Commun.">
        <title>Large-scale genome sequencing of mycorrhizal fungi provides insights into the early evolution of symbiotic traits.</title>
        <authorList>
            <person name="Miyauchi S."/>
            <person name="Kiss E."/>
            <person name="Kuo A."/>
            <person name="Drula E."/>
            <person name="Kohler A."/>
            <person name="Sanchez-Garcia M."/>
            <person name="Morin E."/>
            <person name="Andreopoulos B."/>
            <person name="Barry K.W."/>
            <person name="Bonito G."/>
            <person name="Buee M."/>
            <person name="Carver A."/>
            <person name="Chen C."/>
            <person name="Cichocki N."/>
            <person name="Clum A."/>
            <person name="Culley D."/>
            <person name="Crous P.W."/>
            <person name="Fauchery L."/>
            <person name="Girlanda M."/>
            <person name="Hayes R.D."/>
            <person name="Keri Z."/>
            <person name="LaButti K."/>
            <person name="Lipzen A."/>
            <person name="Lombard V."/>
            <person name="Magnuson J."/>
            <person name="Maillard F."/>
            <person name="Murat C."/>
            <person name="Nolan M."/>
            <person name="Ohm R.A."/>
            <person name="Pangilinan J."/>
            <person name="Pereira M.F."/>
            <person name="Perotto S."/>
            <person name="Peter M."/>
            <person name="Pfister S."/>
            <person name="Riley R."/>
            <person name="Sitrit Y."/>
            <person name="Stielow J.B."/>
            <person name="Szollosi G."/>
            <person name="Zifcakova L."/>
            <person name="Stursova M."/>
            <person name="Spatafora J.W."/>
            <person name="Tedersoo L."/>
            <person name="Vaario L.M."/>
            <person name="Yamada A."/>
            <person name="Yan M."/>
            <person name="Wang P."/>
            <person name="Xu J."/>
            <person name="Bruns T."/>
            <person name="Baldrian P."/>
            <person name="Vilgalys R."/>
            <person name="Dunand C."/>
            <person name="Henrissat B."/>
            <person name="Grigoriev I.V."/>
            <person name="Hibbett D."/>
            <person name="Nagy L.G."/>
            <person name="Martin F.M."/>
        </authorList>
    </citation>
    <scope>NUCLEOTIDE SEQUENCE</scope>
    <source>
        <strain evidence="3">Prilba</strain>
    </source>
</reference>
<gene>
    <name evidence="3" type="ORF">DFH94DRAFT_812425</name>
</gene>
<dbReference type="EMBL" id="WHVB01000028">
    <property type="protein sequence ID" value="KAF8469391.1"/>
    <property type="molecule type" value="Genomic_DNA"/>
</dbReference>
<sequence>NVPVTEIGPRKPRTLVLCFDGTSNEFHNQNTNVVKLHSILRKDTPESQLCYYQARNSLMFHFSARLRTAQAGIGTYFQPGVVSPIFRFGARALDEALAWYLSEHIMDGYKFLMQNYHEGDSVCIFGFSRGAYTARALAGMLHKVGLLSKDNLEQVHFAYKLYKSSNHETHKLAVRFKRAFSREVPIEFLGVWDTVSSVGIFSRRTLPFVGTNKTIRIFRQALSLDERRAKFCPNLYHRPVTAPVTQPPQAEPLMKRMARTLNIYKRSKRNPDTPHDPLHPNIYALHGKKAGFETDIKEVWFVGAHCDVGGGLAKDTEEHALSNISLRWMVNEIVKAQCDIHFDESALGLWNMIPITAIKRIPIPMTREASDSTLRDEESELGLGQDMPDKYHASVAREANTSTSAPRHNSAGAPFPFQSVEDPLDAMDVAQKIGNALRKNVFWWILELVPTYHEWQDEDDEWVGKWKFHLGRGREVPPHPLFHKSVKTCIENPLLKYSPRAQYKKGTEKYV</sequence>
<dbReference type="OrthoDB" id="3162439at2759"/>
<proteinExistence type="predicted"/>
<evidence type="ECO:0000259" key="2">
    <source>
        <dbReference type="Pfam" id="PF09994"/>
    </source>
</evidence>
<dbReference type="InterPro" id="IPR018712">
    <property type="entry name" value="Tle1-like_cat"/>
</dbReference>
<dbReference type="Proteomes" id="UP000759537">
    <property type="component" value="Unassembled WGS sequence"/>
</dbReference>
<feature type="non-terminal residue" evidence="3">
    <location>
        <position position="511"/>
    </location>
</feature>
<feature type="domain" description="T6SS Phospholipase effector Tle1-like catalytic" evidence="2">
    <location>
        <begin position="13"/>
        <end position="332"/>
    </location>
</feature>
<name>A0A9P5MP18_9AGAM</name>
<accession>A0A9P5MP18</accession>
<comment type="caution">
    <text evidence="3">The sequence shown here is derived from an EMBL/GenBank/DDBJ whole genome shotgun (WGS) entry which is preliminary data.</text>
</comment>
<keyword evidence="4" id="KW-1185">Reference proteome</keyword>
<feature type="non-terminal residue" evidence="3">
    <location>
        <position position="1"/>
    </location>
</feature>
<evidence type="ECO:0000313" key="3">
    <source>
        <dbReference type="EMBL" id="KAF8469391.1"/>
    </source>
</evidence>
<organism evidence="3 4">
    <name type="scientific">Russula ochroleuca</name>
    <dbReference type="NCBI Taxonomy" id="152965"/>
    <lineage>
        <taxon>Eukaryota</taxon>
        <taxon>Fungi</taxon>
        <taxon>Dikarya</taxon>
        <taxon>Basidiomycota</taxon>
        <taxon>Agaricomycotina</taxon>
        <taxon>Agaricomycetes</taxon>
        <taxon>Russulales</taxon>
        <taxon>Russulaceae</taxon>
        <taxon>Russula</taxon>
    </lineage>
</organism>
<protein>
    <recommendedName>
        <fullName evidence="2">T6SS Phospholipase effector Tle1-like catalytic domain-containing protein</fullName>
    </recommendedName>
</protein>